<evidence type="ECO:0000256" key="1">
    <source>
        <dbReference type="ARBA" id="ARBA00004167"/>
    </source>
</evidence>
<dbReference type="SMART" id="SM00028">
    <property type="entry name" value="TPR"/>
    <property type="match status" value="3"/>
</dbReference>
<dbReference type="GO" id="GO:0030943">
    <property type="term" value="F:mitochondrion targeting sequence binding"/>
    <property type="evidence" value="ECO:0007669"/>
    <property type="project" value="TreeGrafter"/>
</dbReference>
<evidence type="ECO:0000256" key="6">
    <source>
        <dbReference type="ARBA" id="ARBA00023136"/>
    </source>
</evidence>
<name>A0A6M8NGE5_9BACT</name>
<dbReference type="PANTHER" id="PTHR46208:SF1">
    <property type="entry name" value="MITOCHONDRIAL IMPORT RECEPTOR SUBUNIT TOM70"/>
    <property type="match status" value="1"/>
</dbReference>
<dbReference type="InterPro" id="IPR019734">
    <property type="entry name" value="TPR_rpt"/>
</dbReference>
<gene>
    <name evidence="8" type="ORF">CP963_09715</name>
</gene>
<dbReference type="RefSeq" id="WP_129013970.1">
    <property type="nucleotide sequence ID" value="NZ_CBCSEI010000014.1"/>
</dbReference>
<accession>A0A6M8NGE5</accession>
<dbReference type="SMART" id="SM00255">
    <property type="entry name" value="TIR"/>
    <property type="match status" value="1"/>
</dbReference>
<dbReference type="AlphaFoldDB" id="A0A6M8NGE5"/>
<dbReference type="EMBL" id="NXII01000013">
    <property type="protein sequence ID" value="RXI39604.1"/>
    <property type="molecule type" value="Genomic_DNA"/>
</dbReference>
<keyword evidence="5" id="KW-1133">Transmembrane helix</keyword>
<dbReference type="Gene3D" id="3.40.50.10140">
    <property type="entry name" value="Toll/interleukin-1 receptor homology (TIR) domain"/>
    <property type="match status" value="1"/>
</dbReference>
<organism evidence="8 9">
    <name type="scientific">Arcobacter cloacae</name>
    <dbReference type="NCBI Taxonomy" id="1054034"/>
    <lineage>
        <taxon>Bacteria</taxon>
        <taxon>Pseudomonadati</taxon>
        <taxon>Campylobacterota</taxon>
        <taxon>Epsilonproteobacteria</taxon>
        <taxon>Campylobacterales</taxon>
        <taxon>Arcobacteraceae</taxon>
        <taxon>Arcobacter</taxon>
    </lineage>
</organism>
<keyword evidence="3" id="KW-0677">Repeat</keyword>
<dbReference type="GO" id="GO:0007165">
    <property type="term" value="P:signal transduction"/>
    <property type="evidence" value="ECO:0007669"/>
    <property type="project" value="InterPro"/>
</dbReference>
<dbReference type="SUPFAM" id="SSF52200">
    <property type="entry name" value="Toll/Interleukin receptor TIR domain"/>
    <property type="match status" value="1"/>
</dbReference>
<evidence type="ECO:0000313" key="8">
    <source>
        <dbReference type="EMBL" id="RXI39604.1"/>
    </source>
</evidence>
<reference evidence="8 9" key="1">
    <citation type="submission" date="2017-09" db="EMBL/GenBank/DDBJ databases">
        <title>Genomics of the genus Arcobacter.</title>
        <authorList>
            <person name="Perez-Cataluna A."/>
            <person name="Figueras M.J."/>
            <person name="Salas-Masso N."/>
        </authorList>
    </citation>
    <scope>NUCLEOTIDE SEQUENCE [LARGE SCALE GENOMIC DNA]</scope>
    <source>
        <strain evidence="8 9">CECT 7834</strain>
    </source>
</reference>
<dbReference type="Pfam" id="PF13181">
    <property type="entry name" value="TPR_8"/>
    <property type="match status" value="2"/>
</dbReference>
<comment type="caution">
    <text evidence="8">The sequence shown here is derived from an EMBL/GenBank/DDBJ whole genome shotgun (WGS) entry which is preliminary data.</text>
</comment>
<dbReference type="InterPro" id="IPR011990">
    <property type="entry name" value="TPR-like_helical_dom_sf"/>
</dbReference>
<dbReference type="Pfam" id="PF13676">
    <property type="entry name" value="TIR_2"/>
    <property type="match status" value="1"/>
</dbReference>
<dbReference type="GO" id="GO:0016020">
    <property type="term" value="C:membrane"/>
    <property type="evidence" value="ECO:0007669"/>
    <property type="project" value="UniProtKB-SubCell"/>
</dbReference>
<keyword evidence="9" id="KW-1185">Reference proteome</keyword>
<evidence type="ECO:0000256" key="5">
    <source>
        <dbReference type="ARBA" id="ARBA00022989"/>
    </source>
</evidence>
<protein>
    <submittedName>
        <fullName evidence="8">Uncharacterized protein</fullName>
    </submittedName>
</protein>
<dbReference type="GO" id="GO:0030150">
    <property type="term" value="P:protein import into mitochondrial matrix"/>
    <property type="evidence" value="ECO:0007669"/>
    <property type="project" value="TreeGrafter"/>
</dbReference>
<dbReference type="GO" id="GO:0008320">
    <property type="term" value="F:protein transmembrane transporter activity"/>
    <property type="evidence" value="ECO:0007669"/>
    <property type="project" value="TreeGrafter"/>
</dbReference>
<keyword evidence="6" id="KW-0472">Membrane</keyword>
<dbReference type="Proteomes" id="UP000290378">
    <property type="component" value="Unassembled WGS sequence"/>
</dbReference>
<evidence type="ECO:0000313" key="9">
    <source>
        <dbReference type="Proteomes" id="UP000290378"/>
    </source>
</evidence>
<keyword evidence="2" id="KW-0812">Transmembrane</keyword>
<evidence type="ECO:0000256" key="2">
    <source>
        <dbReference type="ARBA" id="ARBA00022692"/>
    </source>
</evidence>
<dbReference type="PROSITE" id="PS50104">
    <property type="entry name" value="TIR"/>
    <property type="match status" value="1"/>
</dbReference>
<evidence type="ECO:0000256" key="3">
    <source>
        <dbReference type="ARBA" id="ARBA00022737"/>
    </source>
</evidence>
<evidence type="ECO:0000256" key="7">
    <source>
        <dbReference type="ARBA" id="ARBA00038030"/>
    </source>
</evidence>
<comment type="subcellular location">
    <subcellularLocation>
        <location evidence="1">Membrane</location>
        <topology evidence="1">Single-pass membrane protein</topology>
    </subcellularLocation>
</comment>
<comment type="similarity">
    <text evidence="7">Belongs to the Tom70 family.</text>
</comment>
<dbReference type="Pfam" id="PF02810">
    <property type="entry name" value="SEC-C"/>
    <property type="match status" value="1"/>
</dbReference>
<dbReference type="InterPro" id="IPR000157">
    <property type="entry name" value="TIR_dom"/>
</dbReference>
<evidence type="ECO:0000256" key="4">
    <source>
        <dbReference type="ARBA" id="ARBA00022803"/>
    </source>
</evidence>
<dbReference type="PANTHER" id="PTHR46208">
    <property type="entry name" value="MITOCHONDRIAL IMPORT RECEPTOR SUBUNIT TOM70"/>
    <property type="match status" value="1"/>
</dbReference>
<dbReference type="SUPFAM" id="SSF103642">
    <property type="entry name" value="Sec-C motif"/>
    <property type="match status" value="1"/>
</dbReference>
<sequence length="437" mass="51054">MNKKNIFISYSWKNMEIANEIEKDLELVQFNFKRDVHDIDYKSSISSFMEEIRNSDFALILISDSYLKSKNCMKEVLHILKEKDFKDKILPIIVDKVSIYTSEGRLGYTTYWQNEKQKLEALISSFPATSIIKEIEELKAIENIASTINEFLSYISDIKNIKFDELKNENYKSILESLGGVDVSHYISLLAIALQEDIDKKEAMLDKWFDENKPVSEAYGIRASIAEDRKNIPKAKYNYEKSIELNNKNFVSLNNYGFLLLQLKEDLEKAKELFEKAIELSPELNQARLNLGVLFSGHFNDYEKAKEQYEKIISYDPTEYRAYSNLTNYYKSQPRSKENNEKICQLYEKAISLKADFFEARFGYGNFLSENMGLHEHAKVQYNEMKRIDLNSKDLVEVLIKRANKLSLEKDRTRKISRNDSCFCGSGKKYKKCHVLL</sequence>
<proteinExistence type="inferred from homology"/>
<dbReference type="SUPFAM" id="SSF48452">
    <property type="entry name" value="TPR-like"/>
    <property type="match status" value="1"/>
</dbReference>
<dbReference type="InterPro" id="IPR035897">
    <property type="entry name" value="Toll_tir_struct_dom_sf"/>
</dbReference>
<dbReference type="InterPro" id="IPR004027">
    <property type="entry name" value="SEC_C_motif"/>
</dbReference>
<dbReference type="Gene3D" id="1.25.40.10">
    <property type="entry name" value="Tetratricopeptide repeat domain"/>
    <property type="match status" value="2"/>
</dbReference>
<keyword evidence="4" id="KW-0802">TPR repeat</keyword>